<dbReference type="InterPro" id="IPR039422">
    <property type="entry name" value="MarR/SlyA-like"/>
</dbReference>
<dbReference type="SUPFAM" id="SSF46785">
    <property type="entry name" value="Winged helix' DNA-binding domain"/>
    <property type="match status" value="1"/>
</dbReference>
<feature type="domain" description="HTH marR-type" evidence="1">
    <location>
        <begin position="12"/>
        <end position="143"/>
    </location>
</feature>
<protein>
    <submittedName>
        <fullName evidence="2">MarR family transcriptional regulator</fullName>
    </submittedName>
</protein>
<dbReference type="RefSeq" id="WP_326568613.1">
    <property type="nucleotide sequence ID" value="NZ_CP142149.1"/>
</dbReference>
<dbReference type="InterPro" id="IPR000835">
    <property type="entry name" value="HTH_MarR-typ"/>
</dbReference>
<evidence type="ECO:0000313" key="3">
    <source>
        <dbReference type="Proteomes" id="UP001330812"/>
    </source>
</evidence>
<name>A0ABZ1I5H8_9PSEU</name>
<dbReference type="InterPro" id="IPR036390">
    <property type="entry name" value="WH_DNA-bd_sf"/>
</dbReference>
<dbReference type="InterPro" id="IPR036388">
    <property type="entry name" value="WH-like_DNA-bd_sf"/>
</dbReference>
<dbReference type="Gene3D" id="1.10.10.10">
    <property type="entry name" value="Winged helix-like DNA-binding domain superfamily/Winged helix DNA-binding domain"/>
    <property type="match status" value="1"/>
</dbReference>
<accession>A0ABZ1I5H8</accession>
<evidence type="ECO:0000313" key="2">
    <source>
        <dbReference type="EMBL" id="WSE29653.1"/>
    </source>
</evidence>
<proteinExistence type="predicted"/>
<organism evidence="2 3">
    <name type="scientific">Amycolatopsis rhabdoformis</name>
    <dbReference type="NCBI Taxonomy" id="1448059"/>
    <lineage>
        <taxon>Bacteria</taxon>
        <taxon>Bacillati</taxon>
        <taxon>Actinomycetota</taxon>
        <taxon>Actinomycetes</taxon>
        <taxon>Pseudonocardiales</taxon>
        <taxon>Pseudonocardiaceae</taxon>
        <taxon>Amycolatopsis</taxon>
    </lineage>
</organism>
<keyword evidence="3" id="KW-1185">Reference proteome</keyword>
<evidence type="ECO:0000259" key="1">
    <source>
        <dbReference type="PROSITE" id="PS50995"/>
    </source>
</evidence>
<dbReference type="SMART" id="SM00347">
    <property type="entry name" value="HTH_MARR"/>
    <property type="match status" value="1"/>
</dbReference>
<reference evidence="2 3" key="1">
    <citation type="journal article" date="2015" name="Int. J. Syst. Evol. Microbiol.">
        <title>Amycolatopsis rhabdoformis sp. nov., an actinomycete isolated from a tropical forest soil.</title>
        <authorList>
            <person name="Souza W.R."/>
            <person name="Silva R.E."/>
            <person name="Goodfellow M."/>
            <person name="Busarakam K."/>
            <person name="Figueiro F.S."/>
            <person name="Ferreira D."/>
            <person name="Rodrigues-Filho E."/>
            <person name="Moraes L.A.B."/>
            <person name="Zucchi T.D."/>
        </authorList>
    </citation>
    <scope>NUCLEOTIDE SEQUENCE [LARGE SCALE GENOMIC DNA]</scope>
    <source>
        <strain evidence="2 3">NCIMB 14900</strain>
    </source>
</reference>
<dbReference type="PANTHER" id="PTHR33164">
    <property type="entry name" value="TRANSCRIPTIONAL REGULATOR, MARR FAMILY"/>
    <property type="match status" value="1"/>
</dbReference>
<dbReference type="PROSITE" id="PS50995">
    <property type="entry name" value="HTH_MARR_2"/>
    <property type="match status" value="1"/>
</dbReference>
<dbReference type="Proteomes" id="UP001330812">
    <property type="component" value="Chromosome"/>
</dbReference>
<gene>
    <name evidence="2" type="ORF">VSH64_43830</name>
</gene>
<dbReference type="PANTHER" id="PTHR33164:SF43">
    <property type="entry name" value="HTH-TYPE TRANSCRIPTIONAL REPRESSOR YETL"/>
    <property type="match status" value="1"/>
</dbReference>
<dbReference type="EMBL" id="CP142149">
    <property type="protein sequence ID" value="WSE29653.1"/>
    <property type="molecule type" value="Genomic_DNA"/>
</dbReference>
<dbReference type="Pfam" id="PF12802">
    <property type="entry name" value="MarR_2"/>
    <property type="match status" value="1"/>
</dbReference>
<sequence length="149" mass="16249">MGVEERITDSLEPRLGTHLKRAEQALMAEKNRVLKPFGLSVPQYSVLYALSMSPLSGAQLARVCCVTPQSMTSLLSTMESKKLVERTPSDVHAQVLIARLTRSGHATFRKANEAALAVEARLSAAFGPDEDKTLRELLQRAVTTLAEGD</sequence>